<feature type="transmembrane region" description="Helical" evidence="1">
    <location>
        <begin position="40"/>
        <end position="59"/>
    </location>
</feature>
<organism evidence="2 3">
    <name type="scientific">Capnocytophaga cynodegmi</name>
    <dbReference type="NCBI Taxonomy" id="28189"/>
    <lineage>
        <taxon>Bacteria</taxon>
        <taxon>Pseudomonadati</taxon>
        <taxon>Bacteroidota</taxon>
        <taxon>Flavobacteriia</taxon>
        <taxon>Flavobacteriales</taxon>
        <taxon>Flavobacteriaceae</taxon>
        <taxon>Capnocytophaga</taxon>
    </lineage>
</organism>
<proteinExistence type="predicted"/>
<sequence>MKLHTPTIEKTWKGNILKNFIKIGFNFFDKTKLKMGIQKIIAYILVLIAVSFLIKKFFLKNNKKKTCGKDDNQCKCG</sequence>
<evidence type="ECO:0008006" key="4">
    <source>
        <dbReference type="Google" id="ProtNLM"/>
    </source>
</evidence>
<evidence type="ECO:0000256" key="1">
    <source>
        <dbReference type="SAM" id="Phobius"/>
    </source>
</evidence>
<dbReference type="EMBL" id="CDOD01000034">
    <property type="protein sequence ID" value="CEN37316.1"/>
    <property type="molecule type" value="Genomic_DNA"/>
</dbReference>
<evidence type="ECO:0000313" key="3">
    <source>
        <dbReference type="Proteomes" id="UP000038055"/>
    </source>
</evidence>
<keyword evidence="1" id="KW-0812">Transmembrane</keyword>
<keyword evidence="3" id="KW-1185">Reference proteome</keyword>
<dbReference type="Proteomes" id="UP000038055">
    <property type="component" value="Unassembled WGS sequence"/>
</dbReference>
<accession>A0A0B7HC92</accession>
<dbReference type="AlphaFoldDB" id="A0A0B7HC92"/>
<name>A0A0B7HC92_9FLAO</name>
<keyword evidence="1" id="KW-0472">Membrane</keyword>
<reference evidence="3" key="1">
    <citation type="submission" date="2015-01" db="EMBL/GenBank/DDBJ databases">
        <authorList>
            <person name="MANFREDI Pablo"/>
        </authorList>
    </citation>
    <scope>NUCLEOTIDE SEQUENCE [LARGE SCALE GENOMIC DNA]</scope>
    <source>
        <strain evidence="3">Ccyn2B</strain>
    </source>
</reference>
<gene>
    <name evidence="2" type="ORF">CCYN2B_40068</name>
</gene>
<keyword evidence="1" id="KW-1133">Transmembrane helix</keyword>
<protein>
    <recommendedName>
        <fullName evidence="4">FeoB-associated Cys-rich membrane protein</fullName>
    </recommendedName>
</protein>
<evidence type="ECO:0000313" key="2">
    <source>
        <dbReference type="EMBL" id="CEN37316.1"/>
    </source>
</evidence>